<dbReference type="Proteomes" id="UP000253891">
    <property type="component" value="Unassembled WGS sequence"/>
</dbReference>
<dbReference type="GO" id="GO:0016020">
    <property type="term" value="C:membrane"/>
    <property type="evidence" value="ECO:0007669"/>
    <property type="project" value="UniProtKB-SubCell"/>
</dbReference>
<evidence type="ECO:0000313" key="7">
    <source>
        <dbReference type="EMBL" id="GAO99398.1"/>
    </source>
</evidence>
<dbReference type="InterPro" id="IPR002293">
    <property type="entry name" value="AA/rel_permease1"/>
</dbReference>
<evidence type="ECO:0000256" key="6">
    <source>
        <dbReference type="SAM" id="Phobius"/>
    </source>
</evidence>
<feature type="transmembrane region" description="Helical" evidence="6">
    <location>
        <begin position="186"/>
        <end position="204"/>
    </location>
</feature>
<feature type="transmembrane region" description="Helical" evidence="6">
    <location>
        <begin position="224"/>
        <end position="249"/>
    </location>
</feature>
<feature type="transmembrane region" description="Helical" evidence="6">
    <location>
        <begin position="383"/>
        <end position="403"/>
    </location>
</feature>
<protein>
    <submittedName>
        <fullName evidence="7">Amino acid permease</fullName>
    </submittedName>
</protein>
<comment type="subcellular location">
    <subcellularLocation>
        <location evidence="1">Membrane</location>
        <topology evidence="1">Multi-pass membrane protein</topology>
    </subcellularLocation>
</comment>
<feature type="transmembrane region" description="Helical" evidence="6">
    <location>
        <begin position="306"/>
        <end position="335"/>
    </location>
</feature>
<accession>A0A0K8MGS9</accession>
<evidence type="ECO:0000256" key="1">
    <source>
        <dbReference type="ARBA" id="ARBA00004141"/>
    </source>
</evidence>
<keyword evidence="2" id="KW-0813">Transport</keyword>
<proteinExistence type="predicted"/>
<sequence length="468" mass="49953">MNIIKRAFARESVAGYLEKDQQMERVLTTKDLIGLGVGTVIGSGIFILPGHEAASHAGPAVAVAFLVAALFSGICGMAFAEFSSAMPVAGSAYSYGSVIYGEIIGWILGWSLILEYFLAVSAIATGFSAYFNNLLGEMGWSLPHALQAGPGEGGVVNLMAVVVILISALILFAGVSQSKKIENAGVVLKVAIILLFIIGGAFFIKGHNYSDFYPKQFRTGLWGMGGLTTATASIIFSFLGFDTIAAHAAEVKNPNKTMSRGILGTVGISAVLYTLFAIVLTGIVNYKKLGVDDPAAFALQAVSQNQFSIVITIGALIGMFTAILALIFASSRLAYSFGRDGLLPRSLGKVTPRHRLPQNALVVAIVVEAFLAGLVPLSTLANLINIGTLMAFLFISFGVLFLRKRKDLAHDGFKMPLYPVLPAVAALLSLFLIIRLPMETLKLYGIWVIIGLVWYFAYGIRHSSLNKK</sequence>
<feature type="transmembrane region" description="Helical" evidence="6">
    <location>
        <begin position="356"/>
        <end position="377"/>
    </location>
</feature>
<feature type="transmembrane region" description="Helical" evidence="6">
    <location>
        <begin position="32"/>
        <end position="48"/>
    </location>
</feature>
<evidence type="ECO:0000256" key="3">
    <source>
        <dbReference type="ARBA" id="ARBA00022692"/>
    </source>
</evidence>
<keyword evidence="4 6" id="KW-1133">Transmembrane helix</keyword>
<feature type="transmembrane region" description="Helical" evidence="6">
    <location>
        <begin position="155"/>
        <end position="174"/>
    </location>
</feature>
<dbReference type="Gene3D" id="1.20.1740.10">
    <property type="entry name" value="Amino acid/polyamine transporter I"/>
    <property type="match status" value="1"/>
</dbReference>
<evidence type="ECO:0000256" key="5">
    <source>
        <dbReference type="ARBA" id="ARBA00023136"/>
    </source>
</evidence>
<evidence type="ECO:0000256" key="2">
    <source>
        <dbReference type="ARBA" id="ARBA00022448"/>
    </source>
</evidence>
<keyword evidence="8" id="KW-1185">Reference proteome</keyword>
<dbReference type="EMBL" id="DF967986">
    <property type="protein sequence ID" value="GAO99398.1"/>
    <property type="molecule type" value="Genomic_DNA"/>
</dbReference>
<dbReference type="OrthoDB" id="9762947at2"/>
<feature type="transmembrane region" description="Helical" evidence="6">
    <location>
        <begin position="443"/>
        <end position="460"/>
    </location>
</feature>
<gene>
    <name evidence="7" type="ORF">FFIC_092310</name>
</gene>
<feature type="transmembrane region" description="Helical" evidence="6">
    <location>
        <begin position="60"/>
        <end position="80"/>
    </location>
</feature>
<organism evidence="7 8">
    <name type="scientific">Fructobacillus ficulneus</name>
    <dbReference type="NCBI Taxonomy" id="157463"/>
    <lineage>
        <taxon>Bacteria</taxon>
        <taxon>Bacillati</taxon>
        <taxon>Bacillota</taxon>
        <taxon>Bacilli</taxon>
        <taxon>Lactobacillales</taxon>
        <taxon>Lactobacillaceae</taxon>
        <taxon>Fructobacillus</taxon>
    </lineage>
</organism>
<dbReference type="PANTHER" id="PTHR43243">
    <property type="entry name" value="INNER MEMBRANE TRANSPORTER YGJI-RELATED"/>
    <property type="match status" value="1"/>
</dbReference>
<dbReference type="AlphaFoldDB" id="A0A0K8MGS9"/>
<keyword evidence="5 6" id="KW-0472">Membrane</keyword>
<feature type="transmembrane region" description="Helical" evidence="6">
    <location>
        <begin position="415"/>
        <end position="437"/>
    </location>
</feature>
<dbReference type="PIRSF" id="PIRSF006060">
    <property type="entry name" value="AA_transporter"/>
    <property type="match status" value="1"/>
</dbReference>
<evidence type="ECO:0000313" key="8">
    <source>
        <dbReference type="Proteomes" id="UP000253891"/>
    </source>
</evidence>
<dbReference type="STRING" id="157463.GCA_001047075_00330"/>
<dbReference type="RefSeq" id="WP_061992817.1">
    <property type="nucleotide sequence ID" value="NZ_DF967986.1"/>
</dbReference>
<feature type="transmembrane region" description="Helical" evidence="6">
    <location>
        <begin position="261"/>
        <end position="286"/>
    </location>
</feature>
<keyword evidence="3 6" id="KW-0812">Transmembrane</keyword>
<dbReference type="Pfam" id="PF13520">
    <property type="entry name" value="AA_permease_2"/>
    <property type="match status" value="1"/>
</dbReference>
<evidence type="ECO:0000256" key="4">
    <source>
        <dbReference type="ARBA" id="ARBA00022989"/>
    </source>
</evidence>
<dbReference type="GO" id="GO:0015171">
    <property type="term" value="F:amino acid transmembrane transporter activity"/>
    <property type="evidence" value="ECO:0007669"/>
    <property type="project" value="TreeGrafter"/>
</dbReference>
<reference evidence="7 8" key="1">
    <citation type="journal article" date="2015" name="BMC Genomics">
        <title>Comparative genomics of Fructobacillus spp. and Leuconostoc spp. reveals niche-specific evolution of Fructobacillus spp.</title>
        <authorList>
            <person name="Endo A."/>
            <person name="Tanizawa Y."/>
            <person name="Tanaka N."/>
            <person name="Maeno S."/>
            <person name="Kumar H."/>
            <person name="Shiwa Y."/>
            <person name="Okada S."/>
            <person name="Yoshikawa H."/>
            <person name="Dicks L."/>
            <person name="Nakagawa J."/>
            <person name="Arita M."/>
        </authorList>
    </citation>
    <scope>NUCLEOTIDE SEQUENCE [LARGE SCALE GENOMIC DNA]</scope>
    <source>
        <strain evidence="7 8">JCM 12225</strain>
    </source>
</reference>
<name>A0A0K8MGS9_9LACO</name>
<dbReference type="PANTHER" id="PTHR43243:SF4">
    <property type="entry name" value="CATIONIC AMINO ACID TRANSPORTER 4"/>
    <property type="match status" value="1"/>
</dbReference>